<dbReference type="Pfam" id="PF04408">
    <property type="entry name" value="WHD_HA2"/>
    <property type="match status" value="1"/>
</dbReference>
<dbReference type="InterPro" id="IPR010222">
    <property type="entry name" value="RNA_helicase_HrpA"/>
</dbReference>
<dbReference type="GO" id="GO:0016787">
    <property type="term" value="F:hydrolase activity"/>
    <property type="evidence" value="ECO:0007669"/>
    <property type="project" value="UniProtKB-KW"/>
</dbReference>
<dbReference type="InterPro" id="IPR001650">
    <property type="entry name" value="Helicase_C-like"/>
</dbReference>
<dbReference type="SUPFAM" id="SSF52540">
    <property type="entry name" value="P-loop containing nucleoside triphosphate hydrolases"/>
    <property type="match status" value="1"/>
</dbReference>
<dbReference type="NCBIfam" id="NF008348">
    <property type="entry name" value="PRK11131.1"/>
    <property type="match status" value="1"/>
</dbReference>
<evidence type="ECO:0000259" key="5">
    <source>
        <dbReference type="PROSITE" id="PS51192"/>
    </source>
</evidence>
<dbReference type="Pfam" id="PF00271">
    <property type="entry name" value="Helicase_C"/>
    <property type="match status" value="1"/>
</dbReference>
<evidence type="ECO:0000256" key="1">
    <source>
        <dbReference type="ARBA" id="ARBA00022741"/>
    </source>
</evidence>
<dbReference type="InterPro" id="IPR011709">
    <property type="entry name" value="DEAD-box_helicase_OB_fold"/>
</dbReference>
<dbReference type="Pfam" id="PF11898">
    <property type="entry name" value="DUF3418"/>
    <property type="match status" value="1"/>
</dbReference>
<dbReference type="Pfam" id="PF07717">
    <property type="entry name" value="OB_NTP_bind"/>
    <property type="match status" value="1"/>
</dbReference>
<dbReference type="SMART" id="SM00847">
    <property type="entry name" value="HA2"/>
    <property type="match status" value="1"/>
</dbReference>
<dbReference type="InterPro" id="IPR007502">
    <property type="entry name" value="Helicase-assoc_dom"/>
</dbReference>
<proteinExistence type="predicted"/>
<dbReference type="CDD" id="cd18791">
    <property type="entry name" value="SF2_C_RHA"/>
    <property type="match status" value="1"/>
</dbReference>
<dbReference type="PROSITE" id="PS51192">
    <property type="entry name" value="HELICASE_ATP_BIND_1"/>
    <property type="match status" value="1"/>
</dbReference>
<dbReference type="Proteomes" id="UP000434044">
    <property type="component" value="Unassembled WGS sequence"/>
</dbReference>
<gene>
    <name evidence="7" type="primary">hrpA</name>
    <name evidence="7" type="ORF">GJ668_06985</name>
</gene>
<dbReference type="InterPro" id="IPR014001">
    <property type="entry name" value="Helicase_ATP-bd"/>
</dbReference>
<evidence type="ECO:0000313" key="8">
    <source>
        <dbReference type="Proteomes" id="UP000434044"/>
    </source>
</evidence>
<keyword evidence="3 7" id="KW-0347">Helicase</keyword>
<keyword evidence="4" id="KW-0067">ATP-binding</keyword>
<dbReference type="NCBIfam" id="TIGR01967">
    <property type="entry name" value="DEAH_box_HrpA"/>
    <property type="match status" value="1"/>
</dbReference>
<reference evidence="7 8" key="1">
    <citation type="submission" date="2019-11" db="EMBL/GenBank/DDBJ databases">
        <title>Whole-genome sequence of the anaerobic purple sulfur bacterium Allochromatium palmeri DSM 15591.</title>
        <authorList>
            <person name="Kyndt J.A."/>
            <person name="Meyer T.E."/>
        </authorList>
    </citation>
    <scope>NUCLEOTIDE SEQUENCE [LARGE SCALE GENOMIC DNA]</scope>
    <source>
        <strain evidence="7 8">DSM 15591</strain>
    </source>
</reference>
<dbReference type="SMART" id="SM00487">
    <property type="entry name" value="DEXDc"/>
    <property type="match status" value="1"/>
</dbReference>
<dbReference type="GO" id="GO:0005524">
    <property type="term" value="F:ATP binding"/>
    <property type="evidence" value="ECO:0007669"/>
    <property type="project" value="UniProtKB-KW"/>
</dbReference>
<evidence type="ECO:0000259" key="6">
    <source>
        <dbReference type="PROSITE" id="PS51194"/>
    </source>
</evidence>
<feature type="domain" description="Helicase ATP-binding" evidence="5">
    <location>
        <begin position="81"/>
        <end position="244"/>
    </location>
</feature>
<evidence type="ECO:0000256" key="4">
    <source>
        <dbReference type="ARBA" id="ARBA00022840"/>
    </source>
</evidence>
<dbReference type="SMART" id="SM00382">
    <property type="entry name" value="AAA"/>
    <property type="match status" value="1"/>
</dbReference>
<dbReference type="InterPro" id="IPR027417">
    <property type="entry name" value="P-loop_NTPase"/>
</dbReference>
<dbReference type="GO" id="GO:0003723">
    <property type="term" value="F:RNA binding"/>
    <property type="evidence" value="ECO:0007669"/>
    <property type="project" value="TreeGrafter"/>
</dbReference>
<protein>
    <submittedName>
        <fullName evidence="7">ATP-dependent RNA helicase HrpA</fullName>
        <ecNumber evidence="7">3.6.4.13</ecNumber>
    </submittedName>
</protein>
<dbReference type="PANTHER" id="PTHR18934">
    <property type="entry name" value="ATP-DEPENDENT RNA HELICASE"/>
    <property type="match status" value="1"/>
</dbReference>
<dbReference type="PANTHER" id="PTHR18934:SF99">
    <property type="entry name" value="ATP-DEPENDENT RNA HELICASE DHX37-RELATED"/>
    <property type="match status" value="1"/>
</dbReference>
<name>A0A6N8E989_9GAMM</name>
<comment type="caution">
    <text evidence="7">The sequence shown here is derived from an EMBL/GenBank/DDBJ whole genome shotgun (WGS) entry which is preliminary data.</text>
</comment>
<keyword evidence="1" id="KW-0547">Nucleotide-binding</keyword>
<evidence type="ECO:0000256" key="3">
    <source>
        <dbReference type="ARBA" id="ARBA00022806"/>
    </source>
</evidence>
<dbReference type="OrthoDB" id="9805617at2"/>
<sequence>MDLPNDQDIAGCLIRDLHSIQSRLRNLRRRARAGQPIDEALTKLWACIQASQALVAQRQALVPQIEYPPELPVSERRDEVAALIERHQVLVLCGETGSGKSTQLPKLCLDLGRGRFGRIGHTQPRRIAARTLASRVAQELGVENGGLVGYKVRFHDRIRPETAIKLMTDGMLLAEIQQDRWLNDYDTLIIDEAHERGLNIDFLLGYLKGLLPRRPDLKLIVTSATIDPERFARHFADSERQPAPIIEISGRTYPVEVRYRPPEEESAAECDEPMQRAISDAVEELARVGRGDVLVFLSGEREIRTTAETLRKHHPPSTEILPLFARQGPQEQARIFQPHGTRRVILATNVAETSLTVPGIHYVVDPGFARISRYSHRTKVQRLPVERVSQASANQRQGRCGRVAAGVCIRLYSEDNFQSRAEFTEPEIARANLAAVILQMKQLGFGAIEHFPFIDKPDSRLINDGYRTLEELGALDDQGELTPLGRQLARLPVDPRIGRMLLAAAEHQCLTEVLVIAAALSVQDPRERPHDKQQAADEIQASFSHPESDFITFLNLWHFLDTERHQLSRNKFIKLCQRHFLSWNRVQEWRDIHAQLREQMLEMGFKESAATPTQSPSLDANAYEKIHRALLAGLLGNIGFREAEREFQGARNSRFLIHPSSALFAKPPKWVMVAERVETTRQYGRTAAVIQPGWIERAAAHLLQRSYSEPHWQSKSGQVAAFEKVTLFGVTLVPKRRVNYGPINPAESREIFLRFALTEGDFDTRAPFWRHNRELIDEVHHLEAKSRRRDILVDEEVIYAFYAERVPSGIYSMPQFERWLRQVTRQTPKILHMRLSDLMRHEAAGVSAQSFPDQLQIGATALPLEYRFEPGAAADGVTLVVPLPLINQVAPDRLDWLVPGLIEERITALLRGLPKALRKSFVPIPDTAKRLAARLAPSDRPLIQALAEEIRAMTGVQIPEDAWDQSVIPPHLRMKVRLVDDSGRSLAMGDDPLALKRRFGAQGAQGFTQIPSADLALERDGITRWIFGDLPELVDLTRAGIKLRGYPALVDQGESVAIRVLDSAENAAEAQRAGVRRLIMLHLGSDIRQLRKQLPELDRMRLQYAKAPVPSPASASGTGQSAVTKPSDLADELIALILDLTFVEDQPPIRAQAMFEQRLAACKPQLFPTANAVCQLVGAILAEYQNLRKRLANINQINWMPSVMDIRAQLDALVFRGFPLRIPYVQLKEYPRYLKAIGQRIERLAHAPDRDRRWMNEMAGIQTRWREREATARAAGRQDPRLDEIRWLLEELRVSLFAQQLGTACPVSVKRIEARWKELGL</sequence>
<accession>A0A6N8E989</accession>
<dbReference type="InterPro" id="IPR003593">
    <property type="entry name" value="AAA+_ATPase"/>
</dbReference>
<dbReference type="EMBL" id="WNKT01000010">
    <property type="protein sequence ID" value="MTW20842.1"/>
    <property type="molecule type" value="Genomic_DNA"/>
</dbReference>
<dbReference type="Gene3D" id="3.40.50.300">
    <property type="entry name" value="P-loop containing nucleotide triphosphate hydrolases"/>
    <property type="match status" value="2"/>
</dbReference>
<dbReference type="PROSITE" id="PS51194">
    <property type="entry name" value="HELICASE_CTER"/>
    <property type="match status" value="1"/>
</dbReference>
<dbReference type="Gene3D" id="1.20.120.1080">
    <property type="match status" value="1"/>
</dbReference>
<organism evidence="7 8">
    <name type="scientific">Allochromatium palmeri</name>
    <dbReference type="NCBI Taxonomy" id="231048"/>
    <lineage>
        <taxon>Bacteria</taxon>
        <taxon>Pseudomonadati</taxon>
        <taxon>Pseudomonadota</taxon>
        <taxon>Gammaproteobacteria</taxon>
        <taxon>Chromatiales</taxon>
        <taxon>Chromatiaceae</taxon>
        <taxon>Allochromatium</taxon>
    </lineage>
</organism>
<dbReference type="InterPro" id="IPR024590">
    <property type="entry name" value="HrpA_C"/>
</dbReference>
<evidence type="ECO:0000256" key="2">
    <source>
        <dbReference type="ARBA" id="ARBA00022801"/>
    </source>
</evidence>
<dbReference type="InterPro" id="IPR048333">
    <property type="entry name" value="HA2_WH"/>
</dbReference>
<keyword evidence="2 7" id="KW-0378">Hydrolase</keyword>
<dbReference type="EC" id="3.6.4.13" evidence="7"/>
<dbReference type="RefSeq" id="WP_155449427.1">
    <property type="nucleotide sequence ID" value="NZ_WNKT01000010.1"/>
</dbReference>
<evidence type="ECO:0000313" key="7">
    <source>
        <dbReference type="EMBL" id="MTW20842.1"/>
    </source>
</evidence>
<dbReference type="Pfam" id="PF21010">
    <property type="entry name" value="HA2_C"/>
    <property type="match status" value="1"/>
</dbReference>
<dbReference type="SMART" id="SM00490">
    <property type="entry name" value="HELICc"/>
    <property type="match status" value="1"/>
</dbReference>
<keyword evidence="8" id="KW-1185">Reference proteome</keyword>
<feature type="domain" description="Helicase C-terminal" evidence="6">
    <location>
        <begin position="277"/>
        <end position="444"/>
    </location>
</feature>
<dbReference type="FunFam" id="1.20.120.1080:FF:000005">
    <property type="entry name" value="ATP-dependent helicase HrpA"/>
    <property type="match status" value="1"/>
</dbReference>
<dbReference type="GO" id="GO:0003724">
    <property type="term" value="F:RNA helicase activity"/>
    <property type="evidence" value="ECO:0007669"/>
    <property type="project" value="UniProtKB-EC"/>
</dbReference>